<dbReference type="Proteomes" id="UP000524237">
    <property type="component" value="Unassembled WGS sequence"/>
</dbReference>
<dbReference type="Gene3D" id="2.30.130.40">
    <property type="entry name" value="LON domain-like"/>
    <property type="match status" value="1"/>
</dbReference>
<dbReference type="InterPro" id="IPR003111">
    <property type="entry name" value="Lon_prtase_N"/>
</dbReference>
<dbReference type="InterPro" id="IPR046336">
    <property type="entry name" value="Lon_prtase_N_sf"/>
</dbReference>
<dbReference type="InterPro" id="IPR015947">
    <property type="entry name" value="PUA-like_sf"/>
</dbReference>
<organism evidence="2 3">
    <name type="scientific">Alpinimonas psychrophila</name>
    <dbReference type="NCBI Taxonomy" id="748908"/>
    <lineage>
        <taxon>Bacteria</taxon>
        <taxon>Bacillati</taxon>
        <taxon>Actinomycetota</taxon>
        <taxon>Actinomycetes</taxon>
        <taxon>Micrococcales</taxon>
        <taxon>Microbacteriaceae</taxon>
        <taxon>Alpinimonas</taxon>
    </lineage>
</organism>
<dbReference type="SUPFAM" id="SSF88697">
    <property type="entry name" value="PUA domain-like"/>
    <property type="match status" value="1"/>
</dbReference>
<dbReference type="PANTHER" id="PTHR46732">
    <property type="entry name" value="ATP-DEPENDENT PROTEASE LA (LON) DOMAIN PROTEIN"/>
    <property type="match status" value="1"/>
</dbReference>
<proteinExistence type="predicted"/>
<comment type="caution">
    <text evidence="2">The sequence shown here is derived from an EMBL/GenBank/DDBJ whole genome shotgun (WGS) entry which is preliminary data.</text>
</comment>
<protein>
    <recommendedName>
        <fullName evidence="1">Lon N-terminal domain-containing protein</fullName>
    </recommendedName>
</protein>
<dbReference type="SMART" id="SM00464">
    <property type="entry name" value="LON"/>
    <property type="match status" value="1"/>
</dbReference>
<gene>
    <name evidence="2" type="ORF">FB555_001447</name>
</gene>
<evidence type="ECO:0000259" key="1">
    <source>
        <dbReference type="PROSITE" id="PS51787"/>
    </source>
</evidence>
<reference evidence="2 3" key="1">
    <citation type="submission" date="2020-07" db="EMBL/GenBank/DDBJ databases">
        <title>Sequencing the genomes of 1000 actinobacteria strains.</title>
        <authorList>
            <person name="Klenk H.-P."/>
        </authorList>
    </citation>
    <scope>NUCLEOTIDE SEQUENCE [LARGE SCALE GENOMIC DNA]</scope>
    <source>
        <strain evidence="2 3">DSM 23737</strain>
    </source>
</reference>
<dbReference type="Pfam" id="PF02190">
    <property type="entry name" value="LON_substr_bdg"/>
    <property type="match status" value="1"/>
</dbReference>
<dbReference type="AlphaFoldDB" id="A0A7W3JUI8"/>
<dbReference type="EMBL" id="JACGWU010000004">
    <property type="protein sequence ID" value="MBA8829342.1"/>
    <property type="molecule type" value="Genomic_DNA"/>
</dbReference>
<accession>A0A7W3JUI8</accession>
<feature type="domain" description="Lon N-terminal" evidence="1">
    <location>
        <begin position="1"/>
        <end position="195"/>
    </location>
</feature>
<dbReference type="PROSITE" id="PS51787">
    <property type="entry name" value="LON_N"/>
    <property type="match status" value="1"/>
</dbReference>
<evidence type="ECO:0000313" key="2">
    <source>
        <dbReference type="EMBL" id="MBA8829342.1"/>
    </source>
</evidence>
<keyword evidence="3" id="KW-1185">Reference proteome</keyword>
<name>A0A7W3JUI8_9MICO</name>
<sequence>MVMMPMFPLGTVLFPHMPLTLRIFEERYLKLLGDMMEAEDPEFGVVLIERGQEVGGGEKRFSLGTTARVSQIGSSEDFLGLVAAGGQRFRVTEWMAEFPYPQANVEFLPDLEWDDQHEPLRAEVEVQVRRLLSFASEFGNLPWDATIALSDDPVASAWQIAGILPVGQLDQIDLLKAESVHELLTATLNLAVEADQILRNSLLNQAEDDAHEITSDDEFE</sequence>
<evidence type="ECO:0000313" key="3">
    <source>
        <dbReference type="Proteomes" id="UP000524237"/>
    </source>
</evidence>
<dbReference type="PANTHER" id="PTHR46732:SF8">
    <property type="entry name" value="ATP-DEPENDENT PROTEASE LA (LON) DOMAIN PROTEIN"/>
    <property type="match status" value="1"/>
</dbReference>